<dbReference type="GO" id="GO:0015074">
    <property type="term" value="P:DNA integration"/>
    <property type="evidence" value="ECO:0007669"/>
    <property type="project" value="InterPro"/>
</dbReference>
<evidence type="ECO:0000313" key="3">
    <source>
        <dbReference type="Proteomes" id="UP000231987"/>
    </source>
</evidence>
<reference evidence="2 3" key="1">
    <citation type="submission" date="2017-06" db="EMBL/GenBank/DDBJ databases">
        <title>Ensifer strains isolated from leguminous trees and herbs display diverse denitrification phenotypes with some acting as strong N2O sinks.</title>
        <authorList>
            <person name="Woliy K."/>
            <person name="Mania D."/>
            <person name="Bakken L.R."/>
            <person name="Frostegard A."/>
        </authorList>
    </citation>
    <scope>NUCLEOTIDE SEQUENCE [LARGE SCALE GENOMIC DNA]</scope>
    <source>
        <strain evidence="2 3">AC50a</strain>
    </source>
</reference>
<dbReference type="InterPro" id="IPR036397">
    <property type="entry name" value="RNaseH_sf"/>
</dbReference>
<feature type="non-terminal residue" evidence="2">
    <location>
        <position position="1"/>
    </location>
</feature>
<dbReference type="Gene3D" id="3.30.420.10">
    <property type="entry name" value="Ribonuclease H-like superfamily/Ribonuclease H"/>
    <property type="match status" value="1"/>
</dbReference>
<dbReference type="SUPFAM" id="SSF53098">
    <property type="entry name" value="Ribonuclease H-like"/>
    <property type="match status" value="1"/>
</dbReference>
<dbReference type="InterPro" id="IPR001584">
    <property type="entry name" value="Integrase_cat-core"/>
</dbReference>
<organism evidence="2 3">
    <name type="scientific">Rhizobium meliloti</name>
    <name type="common">Ensifer meliloti</name>
    <name type="synonym">Sinorhizobium meliloti</name>
    <dbReference type="NCBI Taxonomy" id="382"/>
    <lineage>
        <taxon>Bacteria</taxon>
        <taxon>Pseudomonadati</taxon>
        <taxon>Pseudomonadota</taxon>
        <taxon>Alphaproteobacteria</taxon>
        <taxon>Hyphomicrobiales</taxon>
        <taxon>Rhizobiaceae</taxon>
        <taxon>Sinorhizobium/Ensifer group</taxon>
        <taxon>Sinorhizobium</taxon>
    </lineage>
</organism>
<comment type="caution">
    <text evidence="2">The sequence shown here is derived from an EMBL/GenBank/DDBJ whole genome shotgun (WGS) entry which is preliminary data.</text>
</comment>
<evidence type="ECO:0000313" key="2">
    <source>
        <dbReference type="EMBL" id="PJR07775.1"/>
    </source>
</evidence>
<gene>
    <name evidence="2" type="ORF">CEJ86_33320</name>
</gene>
<dbReference type="GO" id="GO:0003676">
    <property type="term" value="F:nucleic acid binding"/>
    <property type="evidence" value="ECO:0007669"/>
    <property type="project" value="InterPro"/>
</dbReference>
<dbReference type="PROSITE" id="PS50994">
    <property type="entry name" value="INTEGRASE"/>
    <property type="match status" value="1"/>
</dbReference>
<dbReference type="AlphaFoldDB" id="A0A2J0YSN0"/>
<dbReference type="InterPro" id="IPR012337">
    <property type="entry name" value="RNaseH-like_sf"/>
</dbReference>
<accession>A0A2J0YSN0</accession>
<dbReference type="Proteomes" id="UP000231987">
    <property type="component" value="Unassembled WGS sequence"/>
</dbReference>
<name>A0A2J0YSN0_RHIML</name>
<sequence>PFALLGLDTDNDTVFMNETLKAYCDAANIVFTRCRPYRKNDQAFVEQKNGAVVRRMVGYRRFEGLEAATLLAKLYRSARLFVNFFQPSFKLISKQRDGARVRKTYSPPATPHQRLVAGARTSDAVRCRLQEIYAGLDPVLLLRDIRALQERLAALADTPPAMRSDGLPQPIDLFLASLRTAWKDGATRPPDRPIVKAKRGRRRPDPLVKATADLRNWFEAEPWRTGSELLSRLQVEYPGAYPDKLLRTLQRRLKVWRSEQADALLFGTLKKELPLQQITRPH</sequence>
<evidence type="ECO:0000259" key="1">
    <source>
        <dbReference type="PROSITE" id="PS50994"/>
    </source>
</evidence>
<proteinExistence type="predicted"/>
<feature type="domain" description="Integrase catalytic" evidence="1">
    <location>
        <begin position="1"/>
        <end position="119"/>
    </location>
</feature>
<dbReference type="EMBL" id="NJGD01000067">
    <property type="protein sequence ID" value="PJR07775.1"/>
    <property type="molecule type" value="Genomic_DNA"/>
</dbReference>
<protein>
    <submittedName>
        <fullName evidence="2">ISNCY family transposase</fullName>
    </submittedName>
</protein>